<dbReference type="Proteomes" id="UP000269793">
    <property type="component" value="Chromosome I"/>
</dbReference>
<accession>A0A3G2RZ34</accession>
<sequence length="156" mass="17439">MSVNPVLLLVSQADTLANEFRSAYEHTLPAIDALEQLPYNEAHVEACMDVLRQGLASMEQSTSKMMNMLYEVDVYMTPSSVQNAAGFNPQEALTHVSDLFHSYQAELLAKRETLADYTCEDISLPEFTTQWRTLEAVQQGQQQGMDDLADLLAKFG</sequence>
<evidence type="ECO:0000313" key="2">
    <source>
        <dbReference type="Proteomes" id="UP000269793"/>
    </source>
</evidence>
<proteinExistence type="predicted"/>
<name>A0A3G2RZ34_MALR7</name>
<dbReference type="AlphaFoldDB" id="A0A3G2RZ34"/>
<dbReference type="EMBL" id="CP033148">
    <property type="protein sequence ID" value="AYO40980.1"/>
    <property type="molecule type" value="Genomic_DNA"/>
</dbReference>
<protein>
    <submittedName>
        <fullName evidence="1">Uncharacterized protein</fullName>
    </submittedName>
</protein>
<dbReference type="OrthoDB" id="3344725at2759"/>
<evidence type="ECO:0000313" key="1">
    <source>
        <dbReference type="EMBL" id="AYO40980.1"/>
    </source>
</evidence>
<reference evidence="1 2" key="1">
    <citation type="submission" date="2018-10" db="EMBL/GenBank/DDBJ databases">
        <title>Complete genome sequence of Malassezia restricta CBS 7877.</title>
        <authorList>
            <person name="Morand S.C."/>
            <person name="Bertignac M."/>
            <person name="Iltis A."/>
            <person name="Kolder I."/>
            <person name="Pirovano W."/>
            <person name="Jourdain R."/>
            <person name="Clavaud C."/>
        </authorList>
    </citation>
    <scope>NUCLEOTIDE SEQUENCE [LARGE SCALE GENOMIC DNA]</scope>
    <source>
        <strain evidence="1 2">CBS 7877</strain>
    </source>
</reference>
<gene>
    <name evidence="1" type="ORF">DNF11_0030</name>
</gene>
<keyword evidence="2" id="KW-1185">Reference proteome</keyword>
<organism evidence="1 2">
    <name type="scientific">Malassezia restricta (strain ATCC 96810 / NBRC 103918 / CBS 7877)</name>
    <name type="common">Seborrheic dermatitis infection agent</name>
    <dbReference type="NCBI Taxonomy" id="425264"/>
    <lineage>
        <taxon>Eukaryota</taxon>
        <taxon>Fungi</taxon>
        <taxon>Dikarya</taxon>
        <taxon>Basidiomycota</taxon>
        <taxon>Ustilaginomycotina</taxon>
        <taxon>Malasseziomycetes</taxon>
        <taxon>Malasseziales</taxon>
        <taxon>Malasseziaceae</taxon>
        <taxon>Malassezia</taxon>
    </lineage>
</organism>
<dbReference type="VEuPathDB" id="FungiDB:DNF11_0030"/>